<dbReference type="OrthoDB" id="10042665at2759"/>
<dbReference type="PANTHER" id="PTHR46411">
    <property type="entry name" value="FAMILY ATPASE, PUTATIVE-RELATED"/>
    <property type="match status" value="1"/>
</dbReference>
<sequence>GKTLTAETVSEYLHRPLYAVSVGELGRTSYELEAKLGEILEVANVWNAVIHIDEGSSKNDVNRYGMVGIFLRLLEYHQGFLFLTTNRARAQIWRTFLDHADGKDKSHVDIDKLKQRGLEIKTAIKLAKALATKSDPNAKTVLAAAAHKLDSKLLCRPFNSPSPEDIKEIIQEAGLENYGATKLFDGQTGYTRILYISYEYEDRDDLSEKIGVYLRSLEAIANNEEGQRSKRAKELLGKYRENDRSDRQKSRNWNNDNFLISINNSTVSGNVQGIVSNKKIISNALDQKDIKSKKDEESEMISEIIKSGEGLDIKLLKL</sequence>
<protein>
    <submittedName>
        <fullName evidence="1">1424_t:CDS:1</fullName>
    </submittedName>
</protein>
<keyword evidence="2" id="KW-1185">Reference proteome</keyword>
<dbReference type="EMBL" id="CAJVPY010000727">
    <property type="protein sequence ID" value="CAG8489171.1"/>
    <property type="molecule type" value="Genomic_DNA"/>
</dbReference>
<reference evidence="1" key="1">
    <citation type="submission" date="2021-06" db="EMBL/GenBank/DDBJ databases">
        <authorList>
            <person name="Kallberg Y."/>
            <person name="Tangrot J."/>
            <person name="Rosling A."/>
        </authorList>
    </citation>
    <scope>NUCLEOTIDE SEQUENCE</scope>
    <source>
        <strain evidence="1">MA453B</strain>
    </source>
</reference>
<dbReference type="InterPro" id="IPR027417">
    <property type="entry name" value="P-loop_NTPase"/>
</dbReference>
<name>A0A9N8WGK2_9GLOM</name>
<dbReference type="PANTHER" id="PTHR46411:SF3">
    <property type="entry name" value="AAA+ ATPASE DOMAIN-CONTAINING PROTEIN"/>
    <property type="match status" value="1"/>
</dbReference>
<dbReference type="Proteomes" id="UP000789405">
    <property type="component" value="Unassembled WGS sequence"/>
</dbReference>
<comment type="caution">
    <text evidence="1">The sequence shown here is derived from an EMBL/GenBank/DDBJ whole genome shotgun (WGS) entry which is preliminary data.</text>
</comment>
<evidence type="ECO:0000313" key="1">
    <source>
        <dbReference type="EMBL" id="CAG8489171.1"/>
    </source>
</evidence>
<dbReference type="SUPFAM" id="SSF52540">
    <property type="entry name" value="P-loop containing nucleoside triphosphate hydrolases"/>
    <property type="match status" value="1"/>
</dbReference>
<gene>
    <name evidence="1" type="ORF">DERYTH_LOCUS2324</name>
</gene>
<dbReference type="AlphaFoldDB" id="A0A9N8WGK2"/>
<evidence type="ECO:0000313" key="2">
    <source>
        <dbReference type="Proteomes" id="UP000789405"/>
    </source>
</evidence>
<feature type="non-terminal residue" evidence="1">
    <location>
        <position position="318"/>
    </location>
</feature>
<proteinExistence type="predicted"/>
<dbReference type="Gene3D" id="3.40.50.300">
    <property type="entry name" value="P-loop containing nucleotide triphosphate hydrolases"/>
    <property type="match status" value="1"/>
</dbReference>
<accession>A0A9N8WGK2</accession>
<organism evidence="1 2">
    <name type="scientific">Dentiscutata erythropus</name>
    <dbReference type="NCBI Taxonomy" id="1348616"/>
    <lineage>
        <taxon>Eukaryota</taxon>
        <taxon>Fungi</taxon>
        <taxon>Fungi incertae sedis</taxon>
        <taxon>Mucoromycota</taxon>
        <taxon>Glomeromycotina</taxon>
        <taxon>Glomeromycetes</taxon>
        <taxon>Diversisporales</taxon>
        <taxon>Gigasporaceae</taxon>
        <taxon>Dentiscutata</taxon>
    </lineage>
</organism>